<sequence length="472" mass="51729">MKVIVLAGGRGTRLWPMSRELYSKQFLRLPGSSESLLASAYVRAQVLVQPEDIITVTSQDFAFFVKDTFQEVTGQDPLHVICEPVSRNTAPAIGLALAYARDKLHVPPDEPFLVMTSDHVIQPVSAFAGYVKQGEQAAQSGYLVTFGVKPTGPETGYGYVQAGDSLSDGVLKAVRFVEKPDAVTAQRYVASGDYFWNSGMFCFTARDMMAALAEHQPAIAQLLEGGFDTTIGHFGDMPSISIDYAVMEKALHVAVVPMDLTWNDVGSWDAVYAITNKDADGNALSGDVVALDTTGSLVVSRKRLVTTIGVKDLSIIETDDAILVAQRGSSQHVKVLLETLKASGRREVHEHTTTIRPWGTYRILEESSRFKIKSIVVNVGAVLSLQRHIHRTEHWVVIHGTAQVTIGEKTFFVHEGESTFVPKTTLHRLGNPGKVPLEIIEVQNGEYVGEDDIERVEDVYGRTKGVEGETRQ</sequence>
<evidence type="ECO:0000256" key="2">
    <source>
        <dbReference type="ARBA" id="ARBA00012387"/>
    </source>
</evidence>
<organism evidence="12 14">
    <name type="scientific">Candidatus Cryosericum odellii</name>
    <dbReference type="NCBI Taxonomy" id="2290917"/>
    <lineage>
        <taxon>Bacteria</taxon>
        <taxon>Pseudomonadati</taxon>
        <taxon>Caldisericota/Cryosericota group</taxon>
        <taxon>Candidatus Cryosericota</taxon>
        <taxon>Candidatus Cryosericia</taxon>
        <taxon>Candidatus Cryosericales</taxon>
        <taxon>Candidatus Cryosericaceae</taxon>
        <taxon>Candidatus Cryosericum</taxon>
    </lineage>
</organism>
<dbReference type="Gene3D" id="2.60.120.10">
    <property type="entry name" value="Jelly Rolls"/>
    <property type="match status" value="1"/>
</dbReference>
<evidence type="ECO:0000256" key="4">
    <source>
        <dbReference type="ARBA" id="ARBA00022695"/>
    </source>
</evidence>
<evidence type="ECO:0000259" key="11">
    <source>
        <dbReference type="Pfam" id="PF22640"/>
    </source>
</evidence>
<keyword evidence="6" id="KW-0342">GTP-binding</keyword>
<dbReference type="FunFam" id="2.60.120.10:FF:000032">
    <property type="entry name" value="Mannose-1-phosphate guanylyltransferase/mannose-6-phosphate isomerase"/>
    <property type="match status" value="1"/>
</dbReference>
<dbReference type="FunFam" id="3.90.550.10:FF:000046">
    <property type="entry name" value="Mannose-1-phosphate guanylyltransferase (GDP)"/>
    <property type="match status" value="1"/>
</dbReference>
<accession>A0A398CXF9</accession>
<protein>
    <recommendedName>
        <fullName evidence="2">mannose-1-phosphate guanylyltransferase</fullName>
        <ecNumber evidence="2">2.7.7.13</ecNumber>
    </recommendedName>
</protein>
<keyword evidence="3 12" id="KW-0808">Transferase</keyword>
<evidence type="ECO:0000259" key="9">
    <source>
        <dbReference type="Pfam" id="PF00483"/>
    </source>
</evidence>
<evidence type="ECO:0000256" key="5">
    <source>
        <dbReference type="ARBA" id="ARBA00022741"/>
    </source>
</evidence>
<dbReference type="PANTHER" id="PTHR46390">
    <property type="entry name" value="MANNOSE-1-PHOSPHATE GUANYLYLTRANSFERASE"/>
    <property type="match status" value="1"/>
</dbReference>
<dbReference type="RefSeq" id="WP_119120391.1">
    <property type="nucleotide sequence ID" value="NZ_QXIT01000136.1"/>
</dbReference>
<dbReference type="GO" id="GO:0000271">
    <property type="term" value="P:polysaccharide biosynthetic process"/>
    <property type="evidence" value="ECO:0007669"/>
    <property type="project" value="InterPro"/>
</dbReference>
<dbReference type="InterPro" id="IPR001538">
    <property type="entry name" value="Man6P_isomerase-2_C"/>
</dbReference>
<dbReference type="SUPFAM" id="SSF53448">
    <property type="entry name" value="Nucleotide-diphospho-sugar transferases"/>
    <property type="match status" value="1"/>
</dbReference>
<dbReference type="InterPro" id="IPR014710">
    <property type="entry name" value="RmlC-like_jellyroll"/>
</dbReference>
<evidence type="ECO:0000313" key="13">
    <source>
        <dbReference type="EMBL" id="RIE08046.1"/>
    </source>
</evidence>
<dbReference type="GO" id="GO:0016853">
    <property type="term" value="F:isomerase activity"/>
    <property type="evidence" value="ECO:0007669"/>
    <property type="project" value="UniProtKB-KW"/>
</dbReference>
<proteinExistence type="inferred from homology"/>
<evidence type="ECO:0000256" key="6">
    <source>
        <dbReference type="ARBA" id="ARBA00023134"/>
    </source>
</evidence>
<evidence type="ECO:0000256" key="1">
    <source>
        <dbReference type="ARBA" id="ARBA00006115"/>
    </source>
</evidence>
<dbReference type="Proteomes" id="UP000266489">
    <property type="component" value="Unassembled WGS sequence"/>
</dbReference>
<dbReference type="CDD" id="cd02213">
    <property type="entry name" value="cupin_PMI_typeII_C"/>
    <property type="match status" value="1"/>
</dbReference>
<dbReference type="EC" id="2.7.7.13" evidence="2"/>
<accession>A0A398CWZ4</accession>
<comment type="caution">
    <text evidence="12">The sequence shown here is derived from an EMBL/GenBank/DDBJ whole genome shotgun (WGS) entry which is preliminary data.</text>
</comment>
<dbReference type="InterPro" id="IPR006375">
    <property type="entry name" value="Man1P_GuaTrfase/Man6P_Isoase"/>
</dbReference>
<dbReference type="CDD" id="cd02509">
    <property type="entry name" value="GDP-M1P_Guanylyltransferase"/>
    <property type="match status" value="1"/>
</dbReference>
<dbReference type="Pfam" id="PF00483">
    <property type="entry name" value="NTP_transferase"/>
    <property type="match status" value="1"/>
</dbReference>
<feature type="domain" description="Nucleotidyl transferase" evidence="9">
    <location>
        <begin position="2"/>
        <end position="279"/>
    </location>
</feature>
<dbReference type="GO" id="GO:0004475">
    <property type="term" value="F:mannose-1-phosphate guanylyltransferase (GTP) activity"/>
    <property type="evidence" value="ECO:0007669"/>
    <property type="project" value="UniProtKB-EC"/>
</dbReference>
<keyword evidence="14" id="KW-1185">Reference proteome</keyword>
<evidence type="ECO:0000256" key="3">
    <source>
        <dbReference type="ARBA" id="ARBA00022679"/>
    </source>
</evidence>
<dbReference type="Pfam" id="PF01050">
    <property type="entry name" value="MannoseP_isomer"/>
    <property type="match status" value="1"/>
</dbReference>
<evidence type="ECO:0000256" key="8">
    <source>
        <dbReference type="RuleBase" id="RU004190"/>
    </source>
</evidence>
<keyword evidence="4 12" id="KW-0548">Nucleotidyltransferase</keyword>
<name>A0A398CWZ4_9BACT</name>
<dbReference type="NCBIfam" id="TIGR01479">
    <property type="entry name" value="GMP_PMI"/>
    <property type="match status" value="1"/>
</dbReference>
<dbReference type="Proteomes" id="UP000266260">
    <property type="component" value="Unassembled WGS sequence"/>
</dbReference>
<dbReference type="SUPFAM" id="SSF51182">
    <property type="entry name" value="RmlC-like cupins"/>
    <property type="match status" value="1"/>
</dbReference>
<dbReference type="AlphaFoldDB" id="A0A398CWZ4"/>
<dbReference type="InterPro" id="IPR029044">
    <property type="entry name" value="Nucleotide-diphossugar_trans"/>
</dbReference>
<dbReference type="InterPro" id="IPR011051">
    <property type="entry name" value="RmlC_Cupin_sf"/>
</dbReference>
<evidence type="ECO:0000313" key="14">
    <source>
        <dbReference type="Proteomes" id="UP000266260"/>
    </source>
</evidence>
<dbReference type="InterPro" id="IPR054566">
    <property type="entry name" value="ManC/GMP-like_b-helix"/>
</dbReference>
<dbReference type="InterPro" id="IPR049577">
    <property type="entry name" value="GMPP_N"/>
</dbReference>
<dbReference type="OrthoDB" id="9806359at2"/>
<dbReference type="EMBL" id="QXIT01000136">
    <property type="protein sequence ID" value="RIE07063.1"/>
    <property type="molecule type" value="Genomic_DNA"/>
</dbReference>
<dbReference type="Pfam" id="PF22640">
    <property type="entry name" value="ManC_GMP_beta-helix"/>
    <property type="match status" value="1"/>
</dbReference>
<evidence type="ECO:0000259" key="10">
    <source>
        <dbReference type="Pfam" id="PF01050"/>
    </source>
</evidence>
<feature type="domain" description="Mannose-6-phosphate isomerase type II C-terminal" evidence="10">
    <location>
        <begin position="344"/>
        <end position="458"/>
    </location>
</feature>
<reference evidence="14 15" key="1">
    <citation type="submission" date="2018-09" db="EMBL/GenBank/DDBJ databases">
        <title>Discovery and Ecogenomic Context for Candidatus Cryosericales, a Global Caldiserica Order Active in Thawing Permafrost.</title>
        <authorList>
            <person name="Martinez M.A."/>
            <person name="Woodcroft B.J."/>
            <person name="Ignacio Espinoza J.C."/>
            <person name="Zayed A."/>
            <person name="Singleton C.M."/>
            <person name="Boyd J."/>
            <person name="Li Y.-F."/>
            <person name="Purvine S."/>
            <person name="Maughan H."/>
            <person name="Hodgkins S.B."/>
            <person name="Anderson D."/>
            <person name="Sederholm M."/>
            <person name="Temperton B."/>
            <person name="Saleska S.R."/>
            <person name="Tyson G.W."/>
            <person name="Rich V.I."/>
        </authorList>
    </citation>
    <scope>NUCLEOTIDE SEQUENCE [LARGE SCALE GENOMIC DNA]</scope>
    <source>
        <strain evidence="13 15">SMC5</strain>
        <strain evidence="12 14">SMC6</strain>
    </source>
</reference>
<evidence type="ECO:0000256" key="7">
    <source>
        <dbReference type="ARBA" id="ARBA00047343"/>
    </source>
</evidence>
<comment type="catalytic activity">
    <reaction evidence="7">
        <text>alpha-D-mannose 1-phosphate + GTP + H(+) = GDP-alpha-D-mannose + diphosphate</text>
        <dbReference type="Rhea" id="RHEA:15229"/>
        <dbReference type="ChEBI" id="CHEBI:15378"/>
        <dbReference type="ChEBI" id="CHEBI:33019"/>
        <dbReference type="ChEBI" id="CHEBI:37565"/>
        <dbReference type="ChEBI" id="CHEBI:57527"/>
        <dbReference type="ChEBI" id="CHEBI:58409"/>
        <dbReference type="EC" id="2.7.7.13"/>
    </reaction>
</comment>
<evidence type="ECO:0000313" key="15">
    <source>
        <dbReference type="Proteomes" id="UP000266489"/>
    </source>
</evidence>
<dbReference type="GO" id="GO:0009298">
    <property type="term" value="P:GDP-mannose biosynthetic process"/>
    <property type="evidence" value="ECO:0007669"/>
    <property type="project" value="TreeGrafter"/>
</dbReference>
<dbReference type="EMBL" id="QXIU01000211">
    <property type="protein sequence ID" value="RIE08046.1"/>
    <property type="molecule type" value="Genomic_DNA"/>
</dbReference>
<comment type="similarity">
    <text evidence="1 8">Belongs to the mannose-6-phosphate isomerase type 2 family.</text>
</comment>
<keyword evidence="12" id="KW-0413">Isomerase</keyword>
<dbReference type="GO" id="GO:0005525">
    <property type="term" value="F:GTP binding"/>
    <property type="evidence" value="ECO:0007669"/>
    <property type="project" value="UniProtKB-KW"/>
</dbReference>
<keyword evidence="5" id="KW-0547">Nucleotide-binding</keyword>
<dbReference type="Gene3D" id="3.90.550.10">
    <property type="entry name" value="Spore Coat Polysaccharide Biosynthesis Protein SpsA, Chain A"/>
    <property type="match status" value="1"/>
</dbReference>
<evidence type="ECO:0000313" key="12">
    <source>
        <dbReference type="EMBL" id="RIE07063.1"/>
    </source>
</evidence>
<dbReference type="InterPro" id="IPR051161">
    <property type="entry name" value="Mannose-6P_isomerase_type2"/>
</dbReference>
<dbReference type="InterPro" id="IPR005835">
    <property type="entry name" value="NTP_transferase_dom"/>
</dbReference>
<dbReference type="PANTHER" id="PTHR46390:SF1">
    <property type="entry name" value="MANNOSE-1-PHOSPHATE GUANYLYLTRANSFERASE"/>
    <property type="match status" value="1"/>
</dbReference>
<gene>
    <name evidence="13" type="ORF">SMC5_08690</name>
    <name evidence="12" type="ORF">SMC6_07755</name>
</gene>
<feature type="domain" description="MannoseP isomerase/GMP-like beta-helix" evidence="11">
    <location>
        <begin position="286"/>
        <end position="340"/>
    </location>
</feature>